<evidence type="ECO:0000313" key="3">
    <source>
        <dbReference type="EMBL" id="CAL1395137.1"/>
    </source>
</evidence>
<evidence type="ECO:0000256" key="1">
    <source>
        <dbReference type="SAM" id="MobiDB-lite"/>
    </source>
</evidence>
<dbReference type="InterPro" id="IPR005162">
    <property type="entry name" value="Retrotrans_gag_dom"/>
</dbReference>
<name>A0AAV2FAT6_9ROSI</name>
<dbReference type="AlphaFoldDB" id="A0AAV2FAT6"/>
<dbReference type="Proteomes" id="UP001497516">
    <property type="component" value="Chromosome 6"/>
</dbReference>
<feature type="region of interest" description="Disordered" evidence="1">
    <location>
        <begin position="358"/>
        <end position="378"/>
    </location>
</feature>
<keyword evidence="4" id="KW-1185">Reference proteome</keyword>
<proteinExistence type="predicted"/>
<feature type="compositionally biased region" description="Polar residues" evidence="1">
    <location>
        <begin position="358"/>
        <end position="367"/>
    </location>
</feature>
<accession>A0AAV2FAT6</accession>
<protein>
    <recommendedName>
        <fullName evidence="2">Retrotransposon gag domain-containing protein</fullName>
    </recommendedName>
</protein>
<feature type="domain" description="Retrotransposon gag" evidence="2">
    <location>
        <begin position="121"/>
        <end position="213"/>
    </location>
</feature>
<evidence type="ECO:0000259" key="2">
    <source>
        <dbReference type="Pfam" id="PF03732"/>
    </source>
</evidence>
<gene>
    <name evidence="3" type="ORF">LTRI10_LOCUS35591</name>
</gene>
<dbReference type="PANTHER" id="PTHR33223:SF11">
    <property type="entry name" value="ELEMENT PROTEIN, PUTATIVE-RELATED"/>
    <property type="match status" value="1"/>
</dbReference>
<dbReference type="Pfam" id="PF03732">
    <property type="entry name" value="Retrotrans_gag"/>
    <property type="match status" value="1"/>
</dbReference>
<evidence type="ECO:0000313" key="4">
    <source>
        <dbReference type="Proteomes" id="UP001497516"/>
    </source>
</evidence>
<organism evidence="3 4">
    <name type="scientific">Linum trigynum</name>
    <dbReference type="NCBI Taxonomy" id="586398"/>
    <lineage>
        <taxon>Eukaryota</taxon>
        <taxon>Viridiplantae</taxon>
        <taxon>Streptophyta</taxon>
        <taxon>Embryophyta</taxon>
        <taxon>Tracheophyta</taxon>
        <taxon>Spermatophyta</taxon>
        <taxon>Magnoliopsida</taxon>
        <taxon>eudicotyledons</taxon>
        <taxon>Gunneridae</taxon>
        <taxon>Pentapetalae</taxon>
        <taxon>rosids</taxon>
        <taxon>fabids</taxon>
        <taxon>Malpighiales</taxon>
        <taxon>Linaceae</taxon>
        <taxon>Linum</taxon>
    </lineage>
</organism>
<dbReference type="PANTHER" id="PTHR33223">
    <property type="entry name" value="CCHC-TYPE DOMAIN-CONTAINING PROTEIN"/>
    <property type="match status" value="1"/>
</dbReference>
<sequence>MDGEHNPPQGIPLQVPPMNQIMGNNPIPQADGVQHQPPPPGPTLEYYYTPWVANIRPVILYPPIPANNFEIKPCWIQLITSSIQFHGLKDGEARVHLSRFLQLTNGFKMNGVPDDAIRLHLFPHSLVGHAKRWLEIHPPLSITSWDDLTNKFVHWYYPASKTTKIQRDITHFRQEPDESLRDAWEWFSRFFWQCPHHGFNDTFTVGNFYSALSPESQRVIESLCPGGDILTKTPPELNQMISTLAARDHSWGHSTRGRNYRDHGVHAMEARSGLEREVAELVQTLKQPNSLIPGRGLAGPPIAQCQWCESSNHLVEDCQAMRESSIPQEKLDFIANARRLDPYSGTYNEGWRQHPNFSWNTSNTTNPLGFPAPAGGFQ</sequence>
<dbReference type="EMBL" id="OZ034819">
    <property type="protein sequence ID" value="CAL1395137.1"/>
    <property type="molecule type" value="Genomic_DNA"/>
</dbReference>
<reference evidence="3 4" key="1">
    <citation type="submission" date="2024-04" db="EMBL/GenBank/DDBJ databases">
        <authorList>
            <person name="Fracassetti M."/>
        </authorList>
    </citation>
    <scope>NUCLEOTIDE SEQUENCE [LARGE SCALE GENOMIC DNA]</scope>
</reference>